<proteinExistence type="predicted"/>
<evidence type="ECO:0000313" key="1">
    <source>
        <dbReference type="EMBL" id="GAA5170789.1"/>
    </source>
</evidence>
<evidence type="ECO:0000313" key="2">
    <source>
        <dbReference type="Proteomes" id="UP001500074"/>
    </source>
</evidence>
<accession>A0ABP9R2K0</accession>
<dbReference type="RefSeq" id="WP_031384739.1">
    <property type="nucleotide sequence ID" value="NZ_BAABKI010000009.1"/>
</dbReference>
<name>A0ABP9R2K0_9GAMM</name>
<dbReference type="EMBL" id="BAABKI010000009">
    <property type="protein sequence ID" value="GAA5170789.1"/>
    <property type="molecule type" value="Genomic_DNA"/>
</dbReference>
<keyword evidence="2" id="KW-1185">Reference proteome</keyword>
<sequence length="141" mass="15595">MPEATFYAKATRGASRLVGHWLLIGAASPDRLAMILADTARLAKLGEPEDTPDGATLNAWSGDAQPPLWAARTALFLLVQMPARPLPRDELEACAWAYCWLRNRDFESLPDALAALPGHLHEPLREPLEQAFVDQNSRRLI</sequence>
<organism evidence="1 2">
    <name type="scientific">Modicisalibacter zincidurans</name>
    <dbReference type="NCBI Taxonomy" id="1178777"/>
    <lineage>
        <taxon>Bacteria</taxon>
        <taxon>Pseudomonadati</taxon>
        <taxon>Pseudomonadota</taxon>
        <taxon>Gammaproteobacteria</taxon>
        <taxon>Oceanospirillales</taxon>
        <taxon>Halomonadaceae</taxon>
        <taxon>Modicisalibacter</taxon>
    </lineage>
</organism>
<gene>
    <name evidence="1" type="ORF">GCM10023342_04650</name>
</gene>
<comment type="caution">
    <text evidence="1">The sequence shown here is derived from an EMBL/GenBank/DDBJ whole genome shotgun (WGS) entry which is preliminary data.</text>
</comment>
<protein>
    <submittedName>
        <fullName evidence="1">Uncharacterized protein</fullName>
    </submittedName>
</protein>
<dbReference type="Proteomes" id="UP001500074">
    <property type="component" value="Unassembled WGS sequence"/>
</dbReference>
<reference evidence="2" key="1">
    <citation type="journal article" date="2019" name="Int. J. Syst. Evol. Microbiol.">
        <title>The Global Catalogue of Microorganisms (GCM) 10K type strain sequencing project: providing services to taxonomists for standard genome sequencing and annotation.</title>
        <authorList>
            <consortium name="The Broad Institute Genomics Platform"/>
            <consortium name="The Broad Institute Genome Sequencing Center for Infectious Disease"/>
            <person name="Wu L."/>
            <person name="Ma J."/>
        </authorList>
    </citation>
    <scope>NUCLEOTIDE SEQUENCE [LARGE SCALE GENOMIC DNA]</scope>
    <source>
        <strain evidence="2">JCM 18472</strain>
    </source>
</reference>